<accession>A0A9Q3E1Z4</accession>
<evidence type="ECO:0000313" key="4">
    <source>
        <dbReference type="Proteomes" id="UP000765509"/>
    </source>
</evidence>
<dbReference type="PANTHER" id="PTHR34072">
    <property type="entry name" value="ENZYMATIC POLYPROTEIN-RELATED"/>
    <property type="match status" value="1"/>
</dbReference>
<dbReference type="EMBL" id="AVOT02022753">
    <property type="protein sequence ID" value="MBW0512358.1"/>
    <property type="molecule type" value="Genomic_DNA"/>
</dbReference>
<sequence>MFPYKLLILEVWFQEFEIGMKELSSIISGRDCHPVFWINWPPILQDLMDITLELDTRYHERQKKKINHQEKKPEASKSNYSHPQNSSSLNQKKKKNFQKGDKLHFSFLNKDFKLIDLPPSSYHDSVEEFWDEKEEPEEIETVMKVVPSAYHQYLDVFLKKDTHFPLNEEALRQFHKLKEDFITSPVLPQFHPSLPTIVETDASYYALGAVLSLVSGSGKHPIAFDSFKLLPANLNHEIHDKELLGRVWALKRWRAFLLSLSSPFEVLTNDSSLKYFMSSKILTCYEACWDELLSEFHFEITNRPNLLENLPDALSHWDKVYQERGVSSARIQ</sequence>
<dbReference type="CDD" id="cd09274">
    <property type="entry name" value="RNase_HI_RT_Ty3"/>
    <property type="match status" value="1"/>
</dbReference>
<feature type="domain" description="Reverse transcriptase/retrotransposon-derived protein RNase H-like" evidence="2">
    <location>
        <begin position="167"/>
        <end position="265"/>
    </location>
</feature>
<organism evidence="3 4">
    <name type="scientific">Austropuccinia psidii MF-1</name>
    <dbReference type="NCBI Taxonomy" id="1389203"/>
    <lineage>
        <taxon>Eukaryota</taxon>
        <taxon>Fungi</taxon>
        <taxon>Dikarya</taxon>
        <taxon>Basidiomycota</taxon>
        <taxon>Pucciniomycotina</taxon>
        <taxon>Pucciniomycetes</taxon>
        <taxon>Pucciniales</taxon>
        <taxon>Sphaerophragmiaceae</taxon>
        <taxon>Austropuccinia</taxon>
    </lineage>
</organism>
<evidence type="ECO:0000313" key="3">
    <source>
        <dbReference type="EMBL" id="MBW0512358.1"/>
    </source>
</evidence>
<dbReference type="AlphaFoldDB" id="A0A9Q3E1Z4"/>
<gene>
    <name evidence="3" type="ORF">O181_052073</name>
</gene>
<dbReference type="SUPFAM" id="SSF56672">
    <property type="entry name" value="DNA/RNA polymerases"/>
    <property type="match status" value="1"/>
</dbReference>
<evidence type="ECO:0000259" key="2">
    <source>
        <dbReference type="Pfam" id="PF17919"/>
    </source>
</evidence>
<keyword evidence="4" id="KW-1185">Reference proteome</keyword>
<name>A0A9Q3E1Z4_9BASI</name>
<dbReference type="OrthoDB" id="3095879at2759"/>
<proteinExistence type="predicted"/>
<feature type="region of interest" description="Disordered" evidence="1">
    <location>
        <begin position="62"/>
        <end position="92"/>
    </location>
</feature>
<dbReference type="InterPro" id="IPR041577">
    <property type="entry name" value="RT_RNaseH_2"/>
</dbReference>
<dbReference type="Proteomes" id="UP000765509">
    <property type="component" value="Unassembled WGS sequence"/>
</dbReference>
<protein>
    <recommendedName>
        <fullName evidence="2">Reverse transcriptase/retrotransposon-derived protein RNase H-like domain-containing protein</fullName>
    </recommendedName>
</protein>
<dbReference type="InterPro" id="IPR043502">
    <property type="entry name" value="DNA/RNA_pol_sf"/>
</dbReference>
<dbReference type="PANTHER" id="PTHR34072:SF52">
    <property type="entry name" value="RIBONUCLEASE H"/>
    <property type="match status" value="1"/>
</dbReference>
<comment type="caution">
    <text evidence="3">The sequence shown here is derived from an EMBL/GenBank/DDBJ whole genome shotgun (WGS) entry which is preliminary data.</text>
</comment>
<reference evidence="3" key="1">
    <citation type="submission" date="2021-03" db="EMBL/GenBank/DDBJ databases">
        <title>Draft genome sequence of rust myrtle Austropuccinia psidii MF-1, a brazilian biotype.</title>
        <authorList>
            <person name="Quecine M.C."/>
            <person name="Pachon D.M.R."/>
            <person name="Bonatelli M.L."/>
            <person name="Correr F.H."/>
            <person name="Franceschini L.M."/>
            <person name="Leite T.F."/>
            <person name="Margarido G.R.A."/>
            <person name="Almeida C.A."/>
            <person name="Ferrarezi J.A."/>
            <person name="Labate C.A."/>
        </authorList>
    </citation>
    <scope>NUCLEOTIDE SEQUENCE</scope>
    <source>
        <strain evidence="3">MF-1</strain>
    </source>
</reference>
<evidence type="ECO:0000256" key="1">
    <source>
        <dbReference type="SAM" id="MobiDB-lite"/>
    </source>
</evidence>
<dbReference type="Pfam" id="PF17919">
    <property type="entry name" value="RT_RNaseH_2"/>
    <property type="match status" value="1"/>
</dbReference>